<gene>
    <name evidence="1" type="ORF">ACFSKV_07275</name>
</gene>
<accession>A0ABW5B5F8</accession>
<dbReference type="EMBL" id="JBHUIV010000010">
    <property type="protein sequence ID" value="MFD2201362.1"/>
    <property type="molecule type" value="Genomic_DNA"/>
</dbReference>
<dbReference type="RefSeq" id="WP_380801282.1">
    <property type="nucleotide sequence ID" value="NZ_JBHUIV010000010.1"/>
</dbReference>
<reference evidence="2" key="1">
    <citation type="journal article" date="2019" name="Int. J. Syst. Evol. Microbiol.">
        <title>The Global Catalogue of Microorganisms (GCM) 10K type strain sequencing project: providing services to taxonomists for standard genome sequencing and annotation.</title>
        <authorList>
            <consortium name="The Broad Institute Genomics Platform"/>
            <consortium name="The Broad Institute Genome Sequencing Center for Infectious Disease"/>
            <person name="Wu L."/>
            <person name="Ma J."/>
        </authorList>
    </citation>
    <scope>NUCLEOTIDE SEQUENCE [LARGE SCALE GENOMIC DNA]</scope>
    <source>
        <strain evidence="2">KCTC 19812</strain>
    </source>
</reference>
<dbReference type="Proteomes" id="UP001597414">
    <property type="component" value="Unassembled WGS sequence"/>
</dbReference>
<dbReference type="InterPro" id="IPR019619">
    <property type="entry name" value="DUF2490"/>
</dbReference>
<proteinExistence type="predicted"/>
<comment type="caution">
    <text evidence="1">The sequence shown here is derived from an EMBL/GenBank/DDBJ whole genome shotgun (WGS) entry which is preliminary data.</text>
</comment>
<evidence type="ECO:0000313" key="2">
    <source>
        <dbReference type="Proteomes" id="UP001597414"/>
    </source>
</evidence>
<keyword evidence="2" id="KW-1185">Reference proteome</keyword>
<evidence type="ECO:0000313" key="1">
    <source>
        <dbReference type="EMBL" id="MFD2201362.1"/>
    </source>
</evidence>
<dbReference type="Pfam" id="PF10677">
    <property type="entry name" value="DUF2490"/>
    <property type="match status" value="1"/>
</dbReference>
<name>A0ABW5B5F8_9BACT</name>
<organism evidence="1 2">
    <name type="scientific">Shivajiella indica</name>
    <dbReference type="NCBI Taxonomy" id="872115"/>
    <lineage>
        <taxon>Bacteria</taxon>
        <taxon>Pseudomonadati</taxon>
        <taxon>Bacteroidota</taxon>
        <taxon>Cytophagia</taxon>
        <taxon>Cytophagales</taxon>
        <taxon>Cyclobacteriaceae</taxon>
        <taxon>Shivajiella</taxon>
    </lineage>
</organism>
<protein>
    <submittedName>
        <fullName evidence="1">DUF2490 domain-containing protein</fullName>
    </submittedName>
</protein>
<sequence length="271" mass="32027">MKNFKLYLVFSILLVLLTFHGNLNAQQEIRYWGSFYLDAPLTRKIDLRLNYLRSVEQYGSELITNFNWYQFRFNYEVNKKWDVQAGTAWMQVPAYHTTTNRIFVKAFKSTKINRKLVLRNGIQLEHHNDAEKRFDQRVILISRLGLKKRLEFLKLAPSVSYLLFYNIGGTPIRYFNESGEQIAYQAANGFHRGRLVFNLNTKVSKQIRAAIFYMNQHEFNMGKETRNINVLNPNTGRIQRPFHNYHAFGFSLTYILPGSNNKPYLENIFTN</sequence>